<evidence type="ECO:0000256" key="1">
    <source>
        <dbReference type="SAM" id="MobiDB-lite"/>
    </source>
</evidence>
<evidence type="ECO:0008006" key="3">
    <source>
        <dbReference type="Google" id="ProtNLM"/>
    </source>
</evidence>
<feature type="non-terminal residue" evidence="2">
    <location>
        <position position="1"/>
    </location>
</feature>
<name>A0A382X5Q9_9ZZZZ</name>
<evidence type="ECO:0000313" key="2">
    <source>
        <dbReference type="EMBL" id="SVD66506.1"/>
    </source>
</evidence>
<proteinExistence type="predicted"/>
<dbReference type="EMBL" id="UINC01165227">
    <property type="protein sequence ID" value="SVD66506.1"/>
    <property type="molecule type" value="Genomic_DNA"/>
</dbReference>
<organism evidence="2">
    <name type="scientific">marine metagenome</name>
    <dbReference type="NCBI Taxonomy" id="408172"/>
    <lineage>
        <taxon>unclassified sequences</taxon>
        <taxon>metagenomes</taxon>
        <taxon>ecological metagenomes</taxon>
    </lineage>
</organism>
<feature type="region of interest" description="Disordered" evidence="1">
    <location>
        <begin position="178"/>
        <end position="211"/>
    </location>
</feature>
<feature type="non-terminal residue" evidence="2">
    <location>
        <position position="272"/>
    </location>
</feature>
<accession>A0A382X5Q9</accession>
<protein>
    <recommendedName>
        <fullName evidence="3">Bacterial Ig-like domain-containing protein</fullName>
    </recommendedName>
</protein>
<feature type="compositionally biased region" description="Polar residues" evidence="1">
    <location>
        <begin position="194"/>
        <end position="211"/>
    </location>
</feature>
<sequence length="272" mass="29028">NITLSFTSSESIQTPVITLADDDSLSVIDNSSNQDGTSWEVVYPVMVGETERDTTFSIDFKDIAGNEGVSKNQTAVTNTLKIDTSSPTLSQVGLISSNSDTTLAKADDTLTLTFTSSESLSNPVVNIAGETQTLYGEGTSWTATYTVQTGDDAGISPEGMEGLVFWLDASNVDGQNNTTLSNGASVSEWKDLSGNGNDASPKGSNSPTWSGNKIELDGTNYFYVENADELALGNTNSKKYHFFIVYKSTGQIDPSYGSTMLFGNYETNYTTG</sequence>
<gene>
    <name evidence="2" type="ORF">METZ01_LOCUS419360</name>
</gene>
<reference evidence="2" key="1">
    <citation type="submission" date="2018-05" db="EMBL/GenBank/DDBJ databases">
        <authorList>
            <person name="Lanie J.A."/>
            <person name="Ng W.-L."/>
            <person name="Kazmierczak K.M."/>
            <person name="Andrzejewski T.M."/>
            <person name="Davidsen T.M."/>
            <person name="Wayne K.J."/>
            <person name="Tettelin H."/>
            <person name="Glass J.I."/>
            <person name="Rusch D."/>
            <person name="Podicherti R."/>
            <person name="Tsui H.-C.T."/>
            <person name="Winkler M.E."/>
        </authorList>
    </citation>
    <scope>NUCLEOTIDE SEQUENCE</scope>
</reference>
<dbReference type="AlphaFoldDB" id="A0A382X5Q9"/>